<dbReference type="Gene3D" id="3.40.50.150">
    <property type="entry name" value="Vaccinia Virus protein VP39"/>
    <property type="match status" value="1"/>
</dbReference>
<proteinExistence type="predicted"/>
<gene>
    <name evidence="1" type="ORF">BJ125_10566</name>
    <name evidence="2" type="ORF">SAMN05892882_10566</name>
</gene>
<reference evidence="1 4" key="2">
    <citation type="submission" date="2018-07" db="EMBL/GenBank/DDBJ databases">
        <title>Genomic Encyclopedia of Archaeal and Bacterial Type Strains, Phase II (KMG-II): from individual species to whole genera.</title>
        <authorList>
            <person name="Goeker M."/>
        </authorList>
    </citation>
    <scope>NUCLEOTIDE SEQUENCE [LARGE SCALE GENOMIC DNA]</scope>
    <source>
        <strain evidence="1 4">JA575</strain>
    </source>
</reference>
<reference evidence="2 3" key="1">
    <citation type="submission" date="2017-08" db="EMBL/GenBank/DDBJ databases">
        <authorList>
            <person name="de Groot N.N."/>
        </authorList>
    </citation>
    <scope>NUCLEOTIDE SEQUENCE [LARGE SCALE GENOMIC DNA]</scope>
    <source>
        <strain evidence="2 3">JA575</strain>
    </source>
</reference>
<evidence type="ECO:0000313" key="3">
    <source>
        <dbReference type="Proteomes" id="UP000252631"/>
    </source>
</evidence>
<evidence type="ECO:0000313" key="2">
    <source>
        <dbReference type="EMBL" id="SSW90012.1"/>
    </source>
</evidence>
<dbReference type="RefSeq" id="WP_167443131.1">
    <property type="nucleotide sequence ID" value="NZ_QRDT01000005.1"/>
</dbReference>
<dbReference type="EMBL" id="QRDT01000005">
    <property type="protein sequence ID" value="RED37987.1"/>
    <property type="molecule type" value="Genomic_DNA"/>
</dbReference>
<keyword evidence="2" id="KW-0489">Methyltransferase</keyword>
<sequence length="217" mass="24092">MTGIDKLAVRLRLRLPANIRHLARVARFAVQSGRQSPALPQALLENCRFCADRLVMVERLPHGGVVAEIGCLRGEFSRDILRLASPKRLHLFDIDFSPLAADVRADHRVSIQEGPSPESLAVLPDGSLDWAYIDADHSYAAVVRDAAAAARKVKPGGYLVFNDFAHVDPFLGRYGVHRAVVEFAVQHRWEVAFFAYETNAVYDIALRRPDAAVDPRS</sequence>
<keyword evidence="2" id="KW-0808">Transferase</keyword>
<protein>
    <submittedName>
        <fullName evidence="2">Methyltransferase family protein</fullName>
    </submittedName>
</protein>
<accession>A0A336JKL9</accession>
<dbReference type="AlphaFoldDB" id="A0A336JKL9"/>
<dbReference type="Proteomes" id="UP000256343">
    <property type="component" value="Unassembled WGS sequence"/>
</dbReference>
<dbReference type="GO" id="GO:0032259">
    <property type="term" value="P:methylation"/>
    <property type="evidence" value="ECO:0007669"/>
    <property type="project" value="UniProtKB-KW"/>
</dbReference>
<dbReference type="GO" id="GO:0008168">
    <property type="term" value="F:methyltransferase activity"/>
    <property type="evidence" value="ECO:0007669"/>
    <property type="project" value="UniProtKB-KW"/>
</dbReference>
<evidence type="ECO:0000313" key="4">
    <source>
        <dbReference type="Proteomes" id="UP000256343"/>
    </source>
</evidence>
<organism evidence="2 3">
    <name type="scientific">Rhodopseudomonas pentothenatexigens</name>
    <dbReference type="NCBI Taxonomy" id="999699"/>
    <lineage>
        <taxon>Bacteria</taxon>
        <taxon>Pseudomonadati</taxon>
        <taxon>Pseudomonadota</taxon>
        <taxon>Alphaproteobacteria</taxon>
        <taxon>Hyphomicrobiales</taxon>
        <taxon>Nitrobacteraceae</taxon>
        <taxon>Rhodopseudomonas</taxon>
    </lineage>
</organism>
<dbReference type="SUPFAM" id="SSF53335">
    <property type="entry name" value="S-adenosyl-L-methionine-dependent methyltransferases"/>
    <property type="match status" value="1"/>
</dbReference>
<dbReference type="EMBL" id="UFQQ01000005">
    <property type="protein sequence ID" value="SSW90012.1"/>
    <property type="molecule type" value="Genomic_DNA"/>
</dbReference>
<dbReference type="InterPro" id="IPR029063">
    <property type="entry name" value="SAM-dependent_MTases_sf"/>
</dbReference>
<keyword evidence="4" id="KW-1185">Reference proteome</keyword>
<evidence type="ECO:0000313" key="1">
    <source>
        <dbReference type="EMBL" id="RED37987.1"/>
    </source>
</evidence>
<dbReference type="Proteomes" id="UP000252631">
    <property type="component" value="Unassembled WGS sequence"/>
</dbReference>
<name>A0A336JKL9_9BRAD</name>
<dbReference type="Pfam" id="PF13578">
    <property type="entry name" value="Methyltransf_24"/>
    <property type="match status" value="1"/>
</dbReference>